<comment type="caution">
    <text evidence="2">The sequence shown here is derived from an EMBL/GenBank/DDBJ whole genome shotgun (WGS) entry which is preliminary data.</text>
</comment>
<dbReference type="EMBL" id="JACAZI010000007">
    <property type="protein sequence ID" value="KAF7355804.1"/>
    <property type="molecule type" value="Genomic_DNA"/>
</dbReference>
<accession>A0A8H6YCH5</accession>
<name>A0A8H6YCH5_9AGAR</name>
<feature type="region of interest" description="Disordered" evidence="1">
    <location>
        <begin position="60"/>
        <end position="85"/>
    </location>
</feature>
<gene>
    <name evidence="2" type="ORF">MVEN_00908500</name>
</gene>
<evidence type="ECO:0000256" key="1">
    <source>
        <dbReference type="SAM" id="MobiDB-lite"/>
    </source>
</evidence>
<feature type="compositionally biased region" description="Basic and acidic residues" evidence="1">
    <location>
        <begin position="60"/>
        <end position="73"/>
    </location>
</feature>
<organism evidence="2 3">
    <name type="scientific">Mycena venus</name>
    <dbReference type="NCBI Taxonomy" id="2733690"/>
    <lineage>
        <taxon>Eukaryota</taxon>
        <taxon>Fungi</taxon>
        <taxon>Dikarya</taxon>
        <taxon>Basidiomycota</taxon>
        <taxon>Agaricomycotina</taxon>
        <taxon>Agaricomycetes</taxon>
        <taxon>Agaricomycetidae</taxon>
        <taxon>Agaricales</taxon>
        <taxon>Marasmiineae</taxon>
        <taxon>Mycenaceae</taxon>
        <taxon>Mycena</taxon>
    </lineage>
</organism>
<sequence>MPQTPVDQQLAVALYRLSRYGNGASLENIAHVAGCSEGSAEAFTDRVFIAIEDLHDLFDRPLTPEEKEAEKAPTHPHITGSGKTE</sequence>
<proteinExistence type="predicted"/>
<reference evidence="2" key="1">
    <citation type="submission" date="2020-05" db="EMBL/GenBank/DDBJ databases">
        <title>Mycena genomes resolve the evolution of fungal bioluminescence.</title>
        <authorList>
            <person name="Tsai I.J."/>
        </authorList>
    </citation>
    <scope>NUCLEOTIDE SEQUENCE</scope>
    <source>
        <strain evidence="2">CCC161011</strain>
    </source>
</reference>
<keyword evidence="3" id="KW-1185">Reference proteome</keyword>
<protein>
    <submittedName>
        <fullName evidence="2">DDE Tnp4 domain-containing protein</fullName>
    </submittedName>
</protein>
<dbReference type="OrthoDB" id="2408877at2759"/>
<evidence type="ECO:0000313" key="2">
    <source>
        <dbReference type="EMBL" id="KAF7355804.1"/>
    </source>
</evidence>
<evidence type="ECO:0000313" key="3">
    <source>
        <dbReference type="Proteomes" id="UP000620124"/>
    </source>
</evidence>
<dbReference type="Proteomes" id="UP000620124">
    <property type="component" value="Unassembled WGS sequence"/>
</dbReference>
<dbReference type="AlphaFoldDB" id="A0A8H6YCH5"/>